<evidence type="ECO:0000259" key="1">
    <source>
        <dbReference type="Pfam" id="PF00156"/>
    </source>
</evidence>
<comment type="caution">
    <text evidence="2">The sequence shown here is derived from an EMBL/GenBank/DDBJ whole genome shotgun (WGS) entry which is preliminary data.</text>
</comment>
<dbReference type="EMBL" id="BART01015732">
    <property type="protein sequence ID" value="GAG88121.1"/>
    <property type="molecule type" value="Genomic_DNA"/>
</dbReference>
<dbReference type="Gene3D" id="3.30.1310.20">
    <property type="entry name" value="PRTase-like"/>
    <property type="match status" value="1"/>
</dbReference>
<organism evidence="2">
    <name type="scientific">marine sediment metagenome</name>
    <dbReference type="NCBI Taxonomy" id="412755"/>
    <lineage>
        <taxon>unclassified sequences</taxon>
        <taxon>metagenomes</taxon>
        <taxon>ecological metagenomes</taxon>
    </lineage>
</organism>
<dbReference type="Gene3D" id="3.40.50.2020">
    <property type="match status" value="1"/>
</dbReference>
<dbReference type="CDD" id="cd06223">
    <property type="entry name" value="PRTases_typeI"/>
    <property type="match status" value="1"/>
</dbReference>
<sequence>MFERYESRFKAGNFLTKFIEKLNPELYNSIRENSKNYFCFCIPNGGVPVAEGFCSEFNISYDLLIVRKVKIPYNPEAGFGSVTTDGTVLLNDYLLSHVGLSEAEINKSIEITKQEIQNRLEFYNISLDLENRYSHIKNKTLFVVDDGLASGFTMLAAVKMLKKYDPASIYVPVPTASKSAEKLIINEVDGLFCPHIPNTWHFAVASAYKYWYDVPEKEVKEILSKSKFYLK</sequence>
<dbReference type="AlphaFoldDB" id="X1CVB3"/>
<proteinExistence type="predicted"/>
<protein>
    <recommendedName>
        <fullName evidence="1">Phosphoribosyltransferase domain-containing protein</fullName>
    </recommendedName>
</protein>
<feature type="domain" description="Phosphoribosyltransferase" evidence="1">
    <location>
        <begin position="26"/>
        <end position="200"/>
    </location>
</feature>
<dbReference type="SUPFAM" id="SSF53271">
    <property type="entry name" value="PRTase-like"/>
    <property type="match status" value="1"/>
</dbReference>
<evidence type="ECO:0000313" key="2">
    <source>
        <dbReference type="EMBL" id="GAG88121.1"/>
    </source>
</evidence>
<accession>X1CVB3</accession>
<dbReference type="InterPro" id="IPR029057">
    <property type="entry name" value="PRTase-like"/>
</dbReference>
<dbReference type="InterPro" id="IPR000836">
    <property type="entry name" value="PRTase_dom"/>
</dbReference>
<reference evidence="2" key="1">
    <citation type="journal article" date="2014" name="Front. Microbiol.">
        <title>High frequency of phylogenetically diverse reductive dehalogenase-homologous genes in deep subseafloor sedimentary metagenomes.</title>
        <authorList>
            <person name="Kawai M."/>
            <person name="Futagami T."/>
            <person name="Toyoda A."/>
            <person name="Takaki Y."/>
            <person name="Nishi S."/>
            <person name="Hori S."/>
            <person name="Arai W."/>
            <person name="Tsubouchi T."/>
            <person name="Morono Y."/>
            <person name="Uchiyama I."/>
            <person name="Ito T."/>
            <person name="Fujiyama A."/>
            <person name="Inagaki F."/>
            <person name="Takami H."/>
        </authorList>
    </citation>
    <scope>NUCLEOTIDE SEQUENCE</scope>
    <source>
        <strain evidence="2">Expedition CK06-06</strain>
    </source>
</reference>
<dbReference type="Pfam" id="PF00156">
    <property type="entry name" value="Pribosyltran"/>
    <property type="match status" value="1"/>
</dbReference>
<gene>
    <name evidence="2" type="ORF">S01H4_30473</name>
</gene>
<name>X1CVB3_9ZZZZ</name>